<dbReference type="PANTHER" id="PTHR47642:SF5">
    <property type="entry name" value="ATP-DEPENDENT DNA HELICASE"/>
    <property type="match status" value="1"/>
</dbReference>
<dbReference type="GO" id="GO:0003755">
    <property type="term" value="F:peptidyl-prolyl cis-trans isomerase activity"/>
    <property type="evidence" value="ECO:0007669"/>
    <property type="project" value="UniProtKB-KW"/>
</dbReference>
<evidence type="ECO:0000256" key="16">
    <source>
        <dbReference type="SAM" id="MobiDB-lite"/>
    </source>
</evidence>
<dbReference type="SUPFAM" id="SSF54534">
    <property type="entry name" value="FKBP-like"/>
    <property type="match status" value="1"/>
</dbReference>
<evidence type="ECO:0000256" key="1">
    <source>
        <dbReference type="ARBA" id="ARBA00001946"/>
    </source>
</evidence>
<evidence type="ECO:0000256" key="8">
    <source>
        <dbReference type="ARBA" id="ARBA00022840"/>
    </source>
</evidence>
<dbReference type="SMART" id="SM00382">
    <property type="entry name" value="AAA"/>
    <property type="match status" value="1"/>
</dbReference>
<evidence type="ECO:0000256" key="10">
    <source>
        <dbReference type="ARBA" id="ARBA00023172"/>
    </source>
</evidence>
<keyword evidence="6 15" id="KW-0378">Hydrolase</keyword>
<dbReference type="InterPro" id="IPR051055">
    <property type="entry name" value="PIF1_helicase"/>
</dbReference>
<proteinExistence type="inferred from homology"/>
<dbReference type="FunFam" id="3.40.50.300:FF:002849">
    <property type="entry name" value="ATP-dependent DNA helicase"/>
    <property type="match status" value="1"/>
</dbReference>
<keyword evidence="12 14" id="KW-0413">Isomerase</keyword>
<evidence type="ECO:0000256" key="14">
    <source>
        <dbReference type="PROSITE-ProRule" id="PRU00278"/>
    </source>
</evidence>
<protein>
    <recommendedName>
        <fullName evidence="15">ATP-dependent DNA helicase</fullName>
        <ecNumber evidence="15">5.6.2.3</ecNumber>
    </recommendedName>
</protein>
<organism evidence="18 19">
    <name type="scientific">Leishmania donovani</name>
    <dbReference type="NCBI Taxonomy" id="5661"/>
    <lineage>
        <taxon>Eukaryota</taxon>
        <taxon>Discoba</taxon>
        <taxon>Euglenozoa</taxon>
        <taxon>Kinetoplastea</taxon>
        <taxon>Metakinetoplastina</taxon>
        <taxon>Trypanosomatida</taxon>
        <taxon>Trypanosomatidae</taxon>
        <taxon>Leishmaniinae</taxon>
        <taxon>Leishmania</taxon>
    </lineage>
</organism>
<accession>A0A504X8G0</accession>
<evidence type="ECO:0000256" key="15">
    <source>
        <dbReference type="RuleBase" id="RU363044"/>
    </source>
</evidence>
<dbReference type="GO" id="GO:0043139">
    <property type="term" value="F:5'-3' DNA helicase activity"/>
    <property type="evidence" value="ECO:0007669"/>
    <property type="project" value="UniProtKB-EC"/>
</dbReference>
<feature type="compositionally biased region" description="Polar residues" evidence="16">
    <location>
        <begin position="207"/>
        <end position="219"/>
    </location>
</feature>
<dbReference type="Gene3D" id="3.40.50.300">
    <property type="entry name" value="P-loop containing nucleotide triphosphate hydrolases"/>
    <property type="match status" value="1"/>
</dbReference>
<dbReference type="Proteomes" id="UP000318821">
    <property type="component" value="Unassembled WGS sequence"/>
</dbReference>
<keyword evidence="11 15" id="KW-0234">DNA repair</keyword>
<dbReference type="VEuPathDB" id="TriTrypDB:LdBPK_071180.1"/>
<keyword evidence="7 15" id="KW-0347">Helicase</keyword>
<evidence type="ECO:0000313" key="19">
    <source>
        <dbReference type="Proteomes" id="UP000318821"/>
    </source>
</evidence>
<dbReference type="VEuPathDB" id="TriTrypDB:LDHU3_07.1390"/>
<feature type="region of interest" description="Disordered" evidence="16">
    <location>
        <begin position="1289"/>
        <end position="1311"/>
    </location>
</feature>
<dbReference type="GO" id="GO:0016887">
    <property type="term" value="F:ATP hydrolysis activity"/>
    <property type="evidence" value="ECO:0007669"/>
    <property type="project" value="RHEA"/>
</dbReference>
<feature type="region of interest" description="Disordered" evidence="16">
    <location>
        <begin position="959"/>
        <end position="1005"/>
    </location>
</feature>
<evidence type="ECO:0000313" key="18">
    <source>
        <dbReference type="EMBL" id="TPP45322.1"/>
    </source>
</evidence>
<reference evidence="19" key="1">
    <citation type="submission" date="2019-02" db="EMBL/GenBank/DDBJ databases">
        <title>FDA dAtabase for Regulatory Grade micrObial Sequences (FDA-ARGOS): Supporting development and validation of Infectious Disease Dx tests.</title>
        <authorList>
            <person name="Duncan R."/>
            <person name="Fisher C."/>
            <person name="Tallon L."/>
            <person name="Sadzewicz L."/>
            <person name="Sengamalay N."/>
            <person name="Ott S."/>
            <person name="Godinez A."/>
            <person name="Nagaraj S."/>
            <person name="Vavikolanu K."/>
            <person name="Vyas G."/>
            <person name="Nadendla S."/>
            <person name="Aluvathingal J."/>
            <person name="Sichtig H."/>
        </authorList>
    </citation>
    <scope>NUCLEOTIDE SEQUENCE [LARGE SCALE GENOMIC DNA]</scope>
    <source>
        <strain evidence="19">FDAARGOS_360</strain>
    </source>
</reference>
<keyword evidence="8 15" id="KW-0067">ATP-binding</keyword>
<feature type="compositionally biased region" description="Acidic residues" evidence="16">
    <location>
        <begin position="993"/>
        <end position="1002"/>
    </location>
</feature>
<evidence type="ECO:0000256" key="2">
    <source>
        <dbReference type="ARBA" id="ARBA00009781"/>
    </source>
</evidence>
<dbReference type="InterPro" id="IPR000297">
    <property type="entry name" value="PPIase_PpiC"/>
</dbReference>
<feature type="region of interest" description="Disordered" evidence="16">
    <location>
        <begin position="1"/>
        <end position="58"/>
    </location>
</feature>
<evidence type="ECO:0000256" key="11">
    <source>
        <dbReference type="ARBA" id="ARBA00023204"/>
    </source>
</evidence>
<feature type="region of interest" description="Disordered" evidence="16">
    <location>
        <begin position="122"/>
        <end position="143"/>
    </location>
</feature>
<dbReference type="VEuPathDB" id="TriTrypDB:LdBPK_071170.1"/>
<comment type="cofactor">
    <cofactor evidence="1 15">
        <name>Mg(2+)</name>
        <dbReference type="ChEBI" id="CHEBI:18420"/>
    </cofactor>
</comment>
<feature type="compositionally biased region" description="Polar residues" evidence="16">
    <location>
        <begin position="325"/>
        <end position="335"/>
    </location>
</feature>
<dbReference type="GO" id="GO:0006310">
    <property type="term" value="P:DNA recombination"/>
    <property type="evidence" value="ECO:0007669"/>
    <property type="project" value="UniProtKB-KW"/>
</dbReference>
<gene>
    <name evidence="18" type="ORF">CGC20_1320</name>
</gene>
<dbReference type="VEuPathDB" id="TriTrypDB:LDHU3_07.1380"/>
<feature type="compositionally biased region" description="Low complexity" evidence="16">
    <location>
        <begin position="959"/>
        <end position="972"/>
    </location>
</feature>
<dbReference type="VEuPathDB" id="TriTrypDB:LdCL_070016600"/>
<evidence type="ECO:0000256" key="6">
    <source>
        <dbReference type="ARBA" id="ARBA00022801"/>
    </source>
</evidence>
<dbReference type="CDD" id="cd18037">
    <property type="entry name" value="DEXSc_Pif1_like"/>
    <property type="match status" value="1"/>
</dbReference>
<keyword evidence="9" id="KW-0238">DNA-binding</keyword>
<feature type="compositionally biased region" description="Polar residues" evidence="16">
    <location>
        <begin position="177"/>
        <end position="188"/>
    </location>
</feature>
<keyword evidence="5 15" id="KW-0227">DNA damage</keyword>
<dbReference type="Pfam" id="PF05970">
    <property type="entry name" value="PIF1"/>
    <property type="match status" value="1"/>
</dbReference>
<feature type="region of interest" description="Disordered" evidence="16">
    <location>
        <begin position="207"/>
        <end position="232"/>
    </location>
</feature>
<comment type="caution">
    <text evidence="18">The sequence shown here is derived from an EMBL/GenBank/DDBJ whole genome shotgun (WGS) entry which is preliminary data.</text>
</comment>
<evidence type="ECO:0000256" key="9">
    <source>
        <dbReference type="ARBA" id="ARBA00023125"/>
    </source>
</evidence>
<evidence type="ECO:0000256" key="7">
    <source>
        <dbReference type="ARBA" id="ARBA00022806"/>
    </source>
</evidence>
<evidence type="ECO:0000256" key="13">
    <source>
        <dbReference type="ARBA" id="ARBA00048954"/>
    </source>
</evidence>
<dbReference type="PANTHER" id="PTHR47642">
    <property type="entry name" value="ATP-DEPENDENT DNA HELICASE"/>
    <property type="match status" value="1"/>
</dbReference>
<dbReference type="EMBL" id="RHLD01000059">
    <property type="protein sequence ID" value="TPP45322.1"/>
    <property type="molecule type" value="Genomic_DNA"/>
</dbReference>
<sequence>MKMDASAVRHSSQRTSDSTSTSHVLLTDNDDDHRRDHHVPITVPSNRSNSTSTPPLLSMRYSGRALSSSHSHVTYGGDASAQKLTSTSSASSLFTCLSTPLSGSEACKAALLGDARATRDTEGMTTPDAVGAAAAQDVSSPRRSSVACPLTVSTTEHVAVLTAPENGQDAEEVHSCVTLSSTATSPGTSPVAAVLPPLPQQRRVLLSSSSNERQYTSPATAPHTEEAAQLLSCSSSSPSIITVFTPPAMTRETAAHAPFSMSPAPSKPPAGPSAATATAMMTCHARALSDAEKEGVGHEARARPYMLLDSDCGGRSADCAAGTPAASTESEQQGRSLHETETRAPPANGPVCDVEDAEEAAPAAPSAIITPAAAERALSSEQRYAFHAAVKEHRSVFITGGAGTGKSHLLRTIIRALPSSCTFVTATTGIAALNLSGSTLHSFVGCGIPSRNSKGDSLLSIVLSKQRCVRSWRTCRVLIIDEVSMLEPSFFDVVDYIARHVRNRPHEPFGGIQLILSGDFLQLPPVSRERRGSSPQFCFETEAWWRVNPRVCLLSTPFRQRSLRFFAILNEMRVGELQPDSVELLYSMDTTERVHFVRRTDSATDVKVEDDHGPPEVVRVGLKRAADVSAEAAVRSAAACKTEMSATSMRRTRLELVNGLGRAMDAPFDGYTILRSTRAEVDAENERYYRQLNTEIFMYHGFHTGKGDFPDSSLTRIVHLRKGCRVMLIKNFDPRLGLVNGSTGTITDFVSFANGYLFKTQGISADDARSICVGRGTMMDQRHTMLPVVAFGLRCADGTMATRELVVEPQEWKEMLGSREVSRSVQIPLILAYAITIHKSQGMSLTQVDIDFKKVFESGQSYVALSRCTDMESVRLHGFDAHRVSANPTALAYYKALALQQERLRWRRTHVPRMVEAEEAMEAFSCTPYGYVLLNEAETLARHGREDRATGFSTSFNSFASTSTSSSRSPASDGDCLKPEDFDDENWAASSDGSDDDGDDMNETTRLDKLRRRIVPLLTTAAMVKRLVTRQAMPLHRVRNSRIVVDAHALFQLVAGPESAAAFDVLFGQQDNMMRVPLCVHTLVTEAAAYRSCSESLSQSVSPHQPVDGLRSSRGDALVGYDTCRGSLGGAGCEPFDAPLLAASHAAAEALAVMERAKQDFILDVQRPEQTCALPAADPGWLRFTVVLPLLRHRQAKARTKDGPGVDAASDAGGACREVDFILNRDPREILHHRAILEYAMYLQASFGEDVVICTDSVLLAAYAFAWRLRVASIDYLCGDNSGADGGDADIDTETKVAHSGSRNPVSRRTGQPTTISYEEAVTELQKWRQSIEEGRVTFEEAARQRSDCSSYARGGDLGVFGPGEMMKPFEDATKSLEVGHVSGIVVTDSGVHIIKRIA</sequence>
<evidence type="ECO:0000259" key="17">
    <source>
        <dbReference type="PROSITE" id="PS50198"/>
    </source>
</evidence>
<dbReference type="Pfam" id="PF00639">
    <property type="entry name" value="Rotamase"/>
    <property type="match status" value="1"/>
</dbReference>
<keyword evidence="4 15" id="KW-0547">Nucleotide-binding</keyword>
<dbReference type="InterPro" id="IPR003593">
    <property type="entry name" value="AAA+_ATPase"/>
</dbReference>
<keyword evidence="14" id="KW-0697">Rotamase</keyword>
<dbReference type="GO" id="GO:0006281">
    <property type="term" value="P:DNA repair"/>
    <property type="evidence" value="ECO:0007669"/>
    <property type="project" value="UniProtKB-KW"/>
</dbReference>
<feature type="compositionally biased region" description="Low complexity" evidence="16">
    <location>
        <begin position="13"/>
        <end position="22"/>
    </location>
</feature>
<dbReference type="VEuPathDB" id="TriTrypDB:LdCL_070016500"/>
<dbReference type="InterPro" id="IPR023058">
    <property type="entry name" value="PPIase_PpiC_CS"/>
</dbReference>
<feature type="compositionally biased region" description="Low complexity" evidence="16">
    <location>
        <begin position="44"/>
        <end position="55"/>
    </location>
</feature>
<feature type="compositionally biased region" description="Polar residues" evidence="16">
    <location>
        <begin position="1301"/>
        <end position="1311"/>
    </location>
</feature>
<evidence type="ECO:0000256" key="5">
    <source>
        <dbReference type="ARBA" id="ARBA00022763"/>
    </source>
</evidence>
<feature type="domain" description="PpiC" evidence="17">
    <location>
        <begin position="1292"/>
        <end position="1399"/>
    </location>
</feature>
<dbReference type="InterPro" id="IPR010285">
    <property type="entry name" value="DNA_helicase_pif1-like_DEAD"/>
</dbReference>
<feature type="region of interest" description="Disordered" evidence="16">
    <location>
        <begin position="165"/>
        <end position="194"/>
    </location>
</feature>
<dbReference type="PROSITE" id="PS50198">
    <property type="entry name" value="PPIC_PPIASE_2"/>
    <property type="match status" value="1"/>
</dbReference>
<dbReference type="PROSITE" id="PS01096">
    <property type="entry name" value="PPIC_PPIASE_1"/>
    <property type="match status" value="1"/>
</dbReference>
<comment type="subunit">
    <text evidence="3">Monomer.</text>
</comment>
<evidence type="ECO:0000256" key="12">
    <source>
        <dbReference type="ARBA" id="ARBA00023235"/>
    </source>
</evidence>
<evidence type="ECO:0000256" key="4">
    <source>
        <dbReference type="ARBA" id="ARBA00022741"/>
    </source>
</evidence>
<dbReference type="Pfam" id="PF21530">
    <property type="entry name" value="Pif1_2B_dom"/>
    <property type="match status" value="1"/>
</dbReference>
<dbReference type="CDD" id="cd18809">
    <property type="entry name" value="SF1_C_RecD"/>
    <property type="match status" value="1"/>
</dbReference>
<dbReference type="GO" id="GO:0005524">
    <property type="term" value="F:ATP binding"/>
    <property type="evidence" value="ECO:0007669"/>
    <property type="project" value="UniProtKB-KW"/>
</dbReference>
<keyword evidence="10 15" id="KW-0233">DNA recombination</keyword>
<dbReference type="InterPro" id="IPR027417">
    <property type="entry name" value="P-loop_NTPase"/>
</dbReference>
<dbReference type="InterPro" id="IPR046357">
    <property type="entry name" value="PPIase_dom_sf"/>
</dbReference>
<dbReference type="EC" id="5.6.2.3" evidence="15"/>
<comment type="similarity">
    <text evidence="2">Belongs to the helicase family. PIF1 subfamily.</text>
</comment>
<feature type="region of interest" description="Disordered" evidence="16">
    <location>
        <begin position="319"/>
        <end position="358"/>
    </location>
</feature>
<dbReference type="SUPFAM" id="SSF52540">
    <property type="entry name" value="P-loop containing nucleoside triphosphate hydrolases"/>
    <property type="match status" value="2"/>
</dbReference>
<dbReference type="GO" id="GO:0000723">
    <property type="term" value="P:telomere maintenance"/>
    <property type="evidence" value="ECO:0007669"/>
    <property type="project" value="InterPro"/>
</dbReference>
<dbReference type="Gene3D" id="3.10.50.40">
    <property type="match status" value="1"/>
</dbReference>
<evidence type="ECO:0000256" key="3">
    <source>
        <dbReference type="ARBA" id="ARBA00011245"/>
    </source>
</evidence>
<name>A0A504X8G0_LEIDO</name>
<comment type="catalytic activity">
    <reaction evidence="13 15">
        <text>ATP + H2O = ADP + phosphate + H(+)</text>
        <dbReference type="Rhea" id="RHEA:13065"/>
        <dbReference type="ChEBI" id="CHEBI:15377"/>
        <dbReference type="ChEBI" id="CHEBI:15378"/>
        <dbReference type="ChEBI" id="CHEBI:30616"/>
        <dbReference type="ChEBI" id="CHEBI:43474"/>
        <dbReference type="ChEBI" id="CHEBI:456216"/>
        <dbReference type="EC" id="5.6.2.3"/>
    </reaction>
</comment>
<dbReference type="InterPro" id="IPR049163">
    <property type="entry name" value="Pif1-like_2B_dom"/>
</dbReference>